<gene>
    <name evidence="2" type="ORF">HGG76_19310</name>
</gene>
<reference evidence="2 3" key="1">
    <citation type="submission" date="2020-04" db="EMBL/GenBank/DDBJ databases">
        <title>Whole genome sequencing of clinical and environmental type strains of Ochrobactrum.</title>
        <authorList>
            <person name="Dharne M."/>
        </authorList>
    </citation>
    <scope>NUCLEOTIDE SEQUENCE [LARGE SCALE GENOMIC DNA]</scope>
    <source>
        <strain evidence="2 3">DSM 13340</strain>
    </source>
</reference>
<dbReference type="GO" id="GO:0006508">
    <property type="term" value="P:proteolysis"/>
    <property type="evidence" value="ECO:0007669"/>
    <property type="project" value="UniProtKB-KW"/>
</dbReference>
<feature type="signal peptide" evidence="1">
    <location>
        <begin position="1"/>
        <end position="25"/>
    </location>
</feature>
<accession>A0A7X6FRD9</accession>
<evidence type="ECO:0000256" key="1">
    <source>
        <dbReference type="SAM" id="SignalP"/>
    </source>
</evidence>
<protein>
    <submittedName>
        <fullName evidence="2">DUF922 domain-containing Zn-dependent protease</fullName>
    </submittedName>
</protein>
<comment type="caution">
    <text evidence="2">The sequence shown here is derived from an EMBL/GenBank/DDBJ whole genome shotgun (WGS) entry which is preliminary data.</text>
</comment>
<proteinExistence type="predicted"/>
<keyword evidence="1" id="KW-0732">Signal</keyword>
<dbReference type="AlphaFoldDB" id="A0A7X6FRD9"/>
<dbReference type="Pfam" id="PF06037">
    <property type="entry name" value="DUF922"/>
    <property type="match status" value="1"/>
</dbReference>
<dbReference type="GO" id="GO:0008233">
    <property type="term" value="F:peptidase activity"/>
    <property type="evidence" value="ECO:0007669"/>
    <property type="project" value="UniProtKB-KW"/>
</dbReference>
<organism evidence="2 3">
    <name type="scientific">Brucella tritici</name>
    <dbReference type="NCBI Taxonomy" id="94626"/>
    <lineage>
        <taxon>Bacteria</taxon>
        <taxon>Pseudomonadati</taxon>
        <taxon>Pseudomonadota</taxon>
        <taxon>Alphaproteobacteria</taxon>
        <taxon>Hyphomicrobiales</taxon>
        <taxon>Brucellaceae</taxon>
        <taxon>Brucella/Ochrobactrum group</taxon>
        <taxon>Brucella</taxon>
    </lineage>
</organism>
<name>A0A7X6FRD9_9HYPH</name>
<keyword evidence="2" id="KW-0378">Hydrolase</keyword>
<dbReference type="PIRSF" id="PIRSF010521">
    <property type="entry name" value="DUF922_bac"/>
    <property type="match status" value="1"/>
</dbReference>
<evidence type="ECO:0000313" key="2">
    <source>
        <dbReference type="EMBL" id="NKW10582.1"/>
    </source>
</evidence>
<keyword evidence="2" id="KW-0645">Protease</keyword>
<sequence length="204" mass="22557">MDRGKREKAAAFAFLGILVAAPALAEDNWKPVEEIKTYAITGKTGPELYESIGERGPKIGGGKTRVIAHTSYVLTWDRQFDRSNNACTILSATPKLKITYTLPKPSQKLASPVKEHWETFSEGIRKHELVHGDHAKDMTREIVRRTVGLSVPNDPKCQKIRKVLIKEITDLVDVQRAQGRAFDKVEMGNGGNVQQLVLALVNGG</sequence>
<evidence type="ECO:0000313" key="3">
    <source>
        <dbReference type="Proteomes" id="UP000558475"/>
    </source>
</evidence>
<feature type="chain" id="PRO_5031335109" evidence="1">
    <location>
        <begin position="26"/>
        <end position="204"/>
    </location>
</feature>
<dbReference type="EMBL" id="JAAXZB010000002">
    <property type="protein sequence ID" value="NKW10582.1"/>
    <property type="molecule type" value="Genomic_DNA"/>
</dbReference>
<dbReference type="Proteomes" id="UP000558475">
    <property type="component" value="Unassembled WGS sequence"/>
</dbReference>
<dbReference type="InterPro" id="IPR010321">
    <property type="entry name" value="DUF922"/>
</dbReference>